<evidence type="ECO:0000313" key="4">
    <source>
        <dbReference type="Proteomes" id="UP000018208"/>
    </source>
</evidence>
<dbReference type="AlphaFoldDB" id="V6LGZ7"/>
<feature type="region of interest" description="Disordered" evidence="1">
    <location>
        <begin position="202"/>
        <end position="281"/>
    </location>
</feature>
<dbReference type="EMBL" id="AUWU02000001">
    <property type="protein sequence ID" value="KAH0577555.1"/>
    <property type="molecule type" value="Genomic_DNA"/>
</dbReference>
<feature type="region of interest" description="Disordered" evidence="1">
    <location>
        <begin position="367"/>
        <end position="388"/>
    </location>
</feature>
<evidence type="ECO:0000313" key="2">
    <source>
        <dbReference type="EMBL" id="EST43583.1"/>
    </source>
</evidence>
<dbReference type="OrthoDB" id="185618at2759"/>
<evidence type="ECO:0000256" key="1">
    <source>
        <dbReference type="SAM" id="MobiDB-lite"/>
    </source>
</evidence>
<dbReference type="Proteomes" id="UP000018208">
    <property type="component" value="Unassembled WGS sequence"/>
</dbReference>
<name>V6LGZ7_9EUKA</name>
<gene>
    <name evidence="2" type="ORF">SS50377_16624</name>
    <name evidence="3" type="ORF">SS50377_20909</name>
</gene>
<protein>
    <submittedName>
        <fullName evidence="2 3">Nuclear pore protein</fullName>
    </submittedName>
</protein>
<reference evidence="3" key="2">
    <citation type="submission" date="2020-12" db="EMBL/GenBank/DDBJ databases">
        <title>New Spironucleus salmonicida genome in near-complete chromosomes.</title>
        <authorList>
            <person name="Xu F."/>
            <person name="Kurt Z."/>
            <person name="Jimenez-Gonzalez A."/>
            <person name="Astvaldsson A."/>
            <person name="Andersson J.O."/>
            <person name="Svard S.G."/>
        </authorList>
    </citation>
    <scope>NUCLEOTIDE SEQUENCE</scope>
    <source>
        <strain evidence="3">ATCC 50377</strain>
    </source>
</reference>
<accession>V6LGZ7</accession>
<sequence>MDKSSSLSAEDLQNSGKGMVSSVVGIVSGFFKKNIRQQEPVQKPQQNSFDTSFVQRMPSSVSSSVTRSAVHQNLGAEYVVLPQRLLNAFFEYQKEIQSLETRREQEIQDIVDSITSLKNENASLIDQAQKLRDCFLLERKQITTISAPKLKIQAEQKFQPPAQPQQAAPTKPAFTFNDTAKSAEIPVSAPQQFQETQKPTFSFGQNAVQPPQEASVPVPQKPTFSFGGNAQTSQPVAPKSQEPAKPTFSFGANSAPQAQAEKPTFSFGGAPVQEDPKAISGPPKFNFEATAQPVQPENMAPATFSFGQNAVQKQEEVKPAEMTSFKFGNAQVTAEKPMFGAVSQQEQQKPAEQVQFKFGNAQVTADKPMFGAPVKPAEQSAPAFGDNGNGFNFNFKMGQK</sequence>
<reference evidence="2 3" key="1">
    <citation type="journal article" date="2014" name="PLoS Genet.">
        <title>The Genome of Spironucleus salmonicida Highlights a Fish Pathogen Adapted to Fluctuating Environments.</title>
        <authorList>
            <person name="Xu F."/>
            <person name="Jerlstrom-Hultqvist J."/>
            <person name="Einarsson E."/>
            <person name="Astvaldsson A."/>
            <person name="Svard S.G."/>
            <person name="Andersson J.O."/>
        </authorList>
    </citation>
    <scope>NUCLEOTIDE SEQUENCE</scope>
    <source>
        <strain evidence="3">ATCC 50377</strain>
    </source>
</reference>
<feature type="compositionally biased region" description="Polar residues" evidence="1">
    <location>
        <begin position="222"/>
        <end position="235"/>
    </location>
</feature>
<dbReference type="VEuPathDB" id="GiardiaDB:SS50377_20909"/>
<proteinExistence type="predicted"/>
<organism evidence="2">
    <name type="scientific">Spironucleus salmonicida</name>
    <dbReference type="NCBI Taxonomy" id="348837"/>
    <lineage>
        <taxon>Eukaryota</taxon>
        <taxon>Metamonada</taxon>
        <taxon>Diplomonadida</taxon>
        <taxon>Hexamitidae</taxon>
        <taxon>Hexamitinae</taxon>
        <taxon>Spironucleus</taxon>
    </lineage>
</organism>
<evidence type="ECO:0000313" key="3">
    <source>
        <dbReference type="EMBL" id="KAH0577555.1"/>
    </source>
</evidence>
<dbReference type="EMBL" id="KI546135">
    <property type="protein sequence ID" value="EST43583.1"/>
    <property type="molecule type" value="Genomic_DNA"/>
</dbReference>
<keyword evidence="4" id="KW-1185">Reference proteome</keyword>